<proteinExistence type="predicted"/>
<protein>
    <submittedName>
        <fullName evidence="2">Thioredoxin family protein</fullName>
    </submittedName>
</protein>
<name>A0ABS6JLT2_9BACI</name>
<dbReference type="EMBL" id="JAHQCS010000182">
    <property type="protein sequence ID" value="MBU9714646.1"/>
    <property type="molecule type" value="Genomic_DNA"/>
</dbReference>
<evidence type="ECO:0000313" key="2">
    <source>
        <dbReference type="EMBL" id="MBU9714646.1"/>
    </source>
</evidence>
<dbReference type="RefSeq" id="WP_217069378.1">
    <property type="nucleotide sequence ID" value="NZ_JAHQCS010000182.1"/>
</dbReference>
<evidence type="ECO:0000259" key="1">
    <source>
        <dbReference type="Pfam" id="PF00085"/>
    </source>
</evidence>
<gene>
    <name evidence="2" type="ORF">KS419_23150</name>
</gene>
<accession>A0ABS6JLT2</accession>
<keyword evidence="3" id="KW-1185">Reference proteome</keyword>
<dbReference type="InterPro" id="IPR013766">
    <property type="entry name" value="Thioredoxin_domain"/>
</dbReference>
<reference evidence="2 3" key="1">
    <citation type="submission" date="2021-06" db="EMBL/GenBank/DDBJ databases">
        <title>Bacillus sp. RD4P76, an endophyte from a halophyte.</title>
        <authorList>
            <person name="Sun J.-Q."/>
        </authorList>
    </citation>
    <scope>NUCLEOTIDE SEQUENCE [LARGE SCALE GENOMIC DNA]</scope>
    <source>
        <strain evidence="2 3">CGMCC 1.15917</strain>
    </source>
</reference>
<dbReference type="CDD" id="cd02947">
    <property type="entry name" value="TRX_family"/>
    <property type="match status" value="1"/>
</dbReference>
<comment type="caution">
    <text evidence="2">The sequence shown here is derived from an EMBL/GenBank/DDBJ whole genome shotgun (WGS) entry which is preliminary data.</text>
</comment>
<dbReference type="Pfam" id="PF00085">
    <property type="entry name" value="Thioredoxin"/>
    <property type="match status" value="1"/>
</dbReference>
<dbReference type="Proteomes" id="UP000784880">
    <property type="component" value="Unassembled WGS sequence"/>
</dbReference>
<sequence length="110" mass="12874">MKELWTMPELLEQMEHHSPVFLFFYTPLCGTCDLAKEFLLIVETMDEIPPIYQVDINLLKGKVDHWRITSVPCLLKVEKEGYNEKLYAFQSVTNVYHFIKGQGADRHESP</sequence>
<organism evidence="2 3">
    <name type="scientific">Evansella tamaricis</name>
    <dbReference type="NCBI Taxonomy" id="2069301"/>
    <lineage>
        <taxon>Bacteria</taxon>
        <taxon>Bacillati</taxon>
        <taxon>Bacillota</taxon>
        <taxon>Bacilli</taxon>
        <taxon>Bacillales</taxon>
        <taxon>Bacillaceae</taxon>
        <taxon>Evansella</taxon>
    </lineage>
</organism>
<evidence type="ECO:0000313" key="3">
    <source>
        <dbReference type="Proteomes" id="UP000784880"/>
    </source>
</evidence>
<feature type="domain" description="Thioredoxin" evidence="1">
    <location>
        <begin position="15"/>
        <end position="87"/>
    </location>
</feature>